<dbReference type="InterPro" id="IPR010982">
    <property type="entry name" value="Lambda_DNA-bd_dom_sf"/>
</dbReference>
<dbReference type="EMBL" id="WXEX01000023">
    <property type="protein sequence ID" value="MZP44632.1"/>
    <property type="molecule type" value="Genomic_DNA"/>
</dbReference>
<feature type="domain" description="HTH cro/C1-type" evidence="1">
    <location>
        <begin position="7"/>
        <end position="67"/>
    </location>
</feature>
<protein>
    <submittedName>
        <fullName evidence="2">Helix-turn-helix domain-containing protein</fullName>
    </submittedName>
</protein>
<dbReference type="InterPro" id="IPR001387">
    <property type="entry name" value="Cro/C1-type_HTH"/>
</dbReference>
<dbReference type="AlphaFoldDB" id="A0A845LD85"/>
<evidence type="ECO:0000313" key="3">
    <source>
        <dbReference type="Proteomes" id="UP000471031"/>
    </source>
</evidence>
<dbReference type="Pfam" id="PF01381">
    <property type="entry name" value="HTH_3"/>
    <property type="match status" value="1"/>
</dbReference>
<comment type="caution">
    <text evidence="2">The sequence shown here is derived from an EMBL/GenBank/DDBJ whole genome shotgun (WGS) entry which is preliminary data.</text>
</comment>
<keyword evidence="3" id="KW-1185">Reference proteome</keyword>
<name>A0A845LD85_HELGE</name>
<reference evidence="2 3" key="1">
    <citation type="submission" date="2020-01" db="EMBL/GenBank/DDBJ databases">
        <title>Whole genome sequence of Heliobacterium gestii DSM 11169.</title>
        <authorList>
            <person name="Kyndt J.A."/>
            <person name="Meyer T.E."/>
        </authorList>
    </citation>
    <scope>NUCLEOTIDE SEQUENCE [LARGE SCALE GENOMIC DNA]</scope>
    <source>
        <strain evidence="2 3">DSM 11169</strain>
    </source>
</reference>
<dbReference type="SMART" id="SM00530">
    <property type="entry name" value="HTH_XRE"/>
    <property type="match status" value="1"/>
</dbReference>
<proteinExistence type="predicted"/>
<accession>A0A845LD85</accession>
<organism evidence="2 3">
    <name type="scientific">Heliomicrobium gestii</name>
    <name type="common">Heliobacterium gestii</name>
    <dbReference type="NCBI Taxonomy" id="2699"/>
    <lineage>
        <taxon>Bacteria</taxon>
        <taxon>Bacillati</taxon>
        <taxon>Bacillota</taxon>
        <taxon>Clostridia</taxon>
        <taxon>Eubacteriales</taxon>
        <taxon>Heliobacteriaceae</taxon>
        <taxon>Heliomicrobium</taxon>
    </lineage>
</organism>
<dbReference type="GO" id="GO:0003677">
    <property type="term" value="F:DNA binding"/>
    <property type="evidence" value="ECO:0007669"/>
    <property type="project" value="InterPro"/>
</dbReference>
<dbReference type="CDD" id="cd00093">
    <property type="entry name" value="HTH_XRE"/>
    <property type="match status" value="1"/>
</dbReference>
<dbReference type="Proteomes" id="UP000471031">
    <property type="component" value="Unassembled WGS sequence"/>
</dbReference>
<dbReference type="SUPFAM" id="SSF47413">
    <property type="entry name" value="lambda repressor-like DNA-binding domains"/>
    <property type="match status" value="1"/>
</dbReference>
<evidence type="ECO:0000259" key="1">
    <source>
        <dbReference type="PROSITE" id="PS50943"/>
    </source>
</evidence>
<dbReference type="Gene3D" id="1.10.260.40">
    <property type="entry name" value="lambda repressor-like DNA-binding domains"/>
    <property type="match status" value="1"/>
</dbReference>
<dbReference type="PROSITE" id="PS50943">
    <property type="entry name" value="HTH_CROC1"/>
    <property type="match status" value="1"/>
</dbReference>
<sequence length="85" mass="9767">MKFREKLILIRKSRNLTQQQVADRMADMTGSRYIYSTISNWERDKCSPSPEYIRLLAISLGCSADELLGVEEFKKSINIKLPSAI</sequence>
<dbReference type="OrthoDB" id="9815852at2"/>
<evidence type="ECO:0000313" key="2">
    <source>
        <dbReference type="EMBL" id="MZP44632.1"/>
    </source>
</evidence>
<gene>
    <name evidence="2" type="ORF">GTO89_16545</name>
</gene>